<dbReference type="Proteomes" id="UP001526426">
    <property type="component" value="Unassembled WGS sequence"/>
</dbReference>
<feature type="region of interest" description="Disordered" evidence="10">
    <location>
        <begin position="381"/>
        <end position="403"/>
    </location>
</feature>
<keyword evidence="15" id="KW-1185">Reference proteome</keyword>
<dbReference type="PANTHER" id="PTHR43615:SF1">
    <property type="entry name" value="PPDK_N DOMAIN-CONTAINING PROTEIN"/>
    <property type="match status" value="1"/>
</dbReference>
<reference evidence="14 15" key="1">
    <citation type="submission" date="2021-08" db="EMBL/GenBank/DDBJ databases">
        <title>Draft genome sequence of Spirulina subsalsa with high tolerance to salinity and hype-accumulation of phycocyanin.</title>
        <authorList>
            <person name="Pei H."/>
            <person name="Jiang L."/>
        </authorList>
    </citation>
    <scope>NUCLEOTIDE SEQUENCE [LARGE SCALE GENOMIC DNA]</scope>
    <source>
        <strain evidence="14 15">FACHB-351</strain>
    </source>
</reference>
<evidence type="ECO:0000256" key="11">
    <source>
        <dbReference type="SAM" id="Phobius"/>
    </source>
</evidence>
<keyword evidence="7 11" id="KW-0472">Membrane</keyword>
<dbReference type="Pfam" id="PF00391">
    <property type="entry name" value="PEP-utilizers"/>
    <property type="match status" value="1"/>
</dbReference>
<dbReference type="RefSeq" id="WP_265263064.1">
    <property type="nucleotide sequence ID" value="NZ_JAIHOM010000012.1"/>
</dbReference>
<sequence length="970" mass="108793">MLQPIWGLLTIFILCPLLGGLPVIGWLTKRFTRQDLGALGTGNVSVSAAFYHGGVGIGLLAVLSEALKGILAVLLARYFFPQEPALELVALFAVVMGRYWVGKGAGTTNVGWGMIVHSWQASLFILLLGVVSFTLFRDRQSGRFAFLFLLPLVLGLLYPQDGSRIFAAIALALLLAWIYYKIPDDLDLPEQKAAQESQTMFRFFRGDQAILTLQDRLDPRKVGKKAATLAQLKRWGYAVPEGWVIPAGDDPQPLILSLDPSPTNPLIVRSSALGEDTETTSAAGQYLSIAQITDSQALEEAILQCQRSYNRPHAIQYRRDRLTAEGSLAVIVQKQIPGVFSGVAFSRDPVRRYDPAVVIEALPGDAAAVVSGRRTPERYRLHWPETPSSDPETPPEIPIEGTGNIPPNLLREVAAQVRELEERFFGIPQDMEWSYDGQQLWILQSRPITNLQPIWTRKIAAEVIPGVIRPLTWSINRPLTCGVWGDIFQVVLGERAQDIDFTETATLHYSRAYFNASLLGHIFRLMGLPAESLEFLTRGAKFSRPPLTSTLRNLPGLWALWGRERQLEQDFEVDLKKRFLPTLNQLQYPDHALSDEELLARVDLILSTLKRATYYSILSPLSVALRRALLRVKVRQLDNSQAPEIASTRALAQLALKTRNLLPMSQLHFDSCPSLFAYLAEIPDGENVLAQFQQWLDRYGYLSEVITDIAYPRWREEPRPMRELFTQCLLNDQRRAQVEQIQLVKNPGMRARLVQQRVNLQNQVAEIYAKLLAHLRWTIVTLEQRWLDQGKLSEGGDIFFLELEEIRTIIEEENTPRHEYLADLIAQRRSHWQQDKALSAVPYIVYGKPQNLDPLPVISPLTTQQTIQGIAASPGQVEGQVKILRHLPQNLSLPEKTILVVPYTDAGWSPLLAQVSGLISEVGGILSHGAIVAREYGIPAVMDIPHATEQFQEGQWVRLNGETGQVEILA</sequence>
<evidence type="ECO:0000256" key="4">
    <source>
        <dbReference type="ARBA" id="ARBA00022692"/>
    </source>
</evidence>
<evidence type="ECO:0000256" key="10">
    <source>
        <dbReference type="SAM" id="MobiDB-lite"/>
    </source>
</evidence>
<feature type="transmembrane region" description="Helical" evidence="11">
    <location>
        <begin position="49"/>
        <end position="79"/>
    </location>
</feature>
<evidence type="ECO:0000256" key="1">
    <source>
        <dbReference type="ARBA" id="ARBA00022475"/>
    </source>
</evidence>
<dbReference type="InterPro" id="IPR036637">
    <property type="entry name" value="Phosphohistidine_dom_sf"/>
</dbReference>
<dbReference type="SMART" id="SM01207">
    <property type="entry name" value="G3P_acyltransf"/>
    <property type="match status" value="1"/>
</dbReference>
<dbReference type="PANTHER" id="PTHR43615">
    <property type="entry name" value="PHOSPHOENOLPYRUVATE SYNTHASE-RELATED"/>
    <property type="match status" value="1"/>
</dbReference>
<keyword evidence="6" id="KW-0443">Lipid metabolism</keyword>
<dbReference type="GO" id="GO:0016746">
    <property type="term" value="F:acyltransferase activity"/>
    <property type="evidence" value="ECO:0007669"/>
    <property type="project" value="UniProtKB-KW"/>
</dbReference>
<keyword evidence="2" id="KW-0444">Lipid biosynthesis</keyword>
<evidence type="ECO:0000256" key="9">
    <source>
        <dbReference type="ARBA" id="ARBA00023264"/>
    </source>
</evidence>
<gene>
    <name evidence="14" type="ORF">K4A83_03695</name>
</gene>
<organism evidence="14 15">
    <name type="scientific">Spirulina subsalsa FACHB-351</name>
    <dbReference type="NCBI Taxonomy" id="234711"/>
    <lineage>
        <taxon>Bacteria</taxon>
        <taxon>Bacillati</taxon>
        <taxon>Cyanobacteriota</taxon>
        <taxon>Cyanophyceae</taxon>
        <taxon>Spirulinales</taxon>
        <taxon>Spirulinaceae</taxon>
        <taxon>Spirulina</taxon>
    </lineage>
</organism>
<dbReference type="Gene3D" id="3.50.30.10">
    <property type="entry name" value="Phosphohistidine domain"/>
    <property type="match status" value="1"/>
</dbReference>
<keyword evidence="3" id="KW-0808">Transferase</keyword>
<keyword evidence="5 11" id="KW-1133">Transmembrane helix</keyword>
<dbReference type="Gene3D" id="3.30.1490.20">
    <property type="entry name" value="ATP-grasp fold, A domain"/>
    <property type="match status" value="1"/>
</dbReference>
<evidence type="ECO:0000313" key="15">
    <source>
        <dbReference type="Proteomes" id="UP001526426"/>
    </source>
</evidence>
<feature type="transmembrane region" description="Helical" evidence="11">
    <location>
        <begin position="6"/>
        <end position="28"/>
    </location>
</feature>
<feature type="domain" description="Pyruvate phosphate dikinase AMP/ATP-binding" evidence="13">
    <location>
        <begin position="264"/>
        <end position="452"/>
    </location>
</feature>
<dbReference type="InterPro" id="IPR002192">
    <property type="entry name" value="PPDK_AMP/ATP-bd"/>
</dbReference>
<evidence type="ECO:0000256" key="3">
    <source>
        <dbReference type="ARBA" id="ARBA00022679"/>
    </source>
</evidence>
<dbReference type="Pfam" id="PF01326">
    <property type="entry name" value="PPDK_N"/>
    <property type="match status" value="1"/>
</dbReference>
<evidence type="ECO:0000256" key="6">
    <source>
        <dbReference type="ARBA" id="ARBA00023098"/>
    </source>
</evidence>
<keyword evidence="1" id="KW-1003">Cell membrane</keyword>
<dbReference type="SUPFAM" id="SSF56059">
    <property type="entry name" value="Glutathione synthetase ATP-binding domain-like"/>
    <property type="match status" value="1"/>
</dbReference>
<evidence type="ECO:0000313" key="14">
    <source>
        <dbReference type="EMBL" id="MCW6035379.1"/>
    </source>
</evidence>
<dbReference type="InterPro" id="IPR003811">
    <property type="entry name" value="G3P_acylTferase_PlsY"/>
</dbReference>
<feature type="transmembrane region" description="Helical" evidence="11">
    <location>
        <begin position="165"/>
        <end position="182"/>
    </location>
</feature>
<feature type="transmembrane region" description="Helical" evidence="11">
    <location>
        <begin position="142"/>
        <end position="158"/>
    </location>
</feature>
<proteinExistence type="predicted"/>
<evidence type="ECO:0000256" key="7">
    <source>
        <dbReference type="ARBA" id="ARBA00023136"/>
    </source>
</evidence>
<evidence type="ECO:0000259" key="12">
    <source>
        <dbReference type="Pfam" id="PF00391"/>
    </source>
</evidence>
<keyword evidence="8" id="KW-0594">Phospholipid biosynthesis</keyword>
<dbReference type="InterPro" id="IPR013815">
    <property type="entry name" value="ATP_grasp_subdomain_1"/>
</dbReference>
<comment type="caution">
    <text evidence="14">The sequence shown here is derived from an EMBL/GenBank/DDBJ whole genome shotgun (WGS) entry which is preliminary data.</text>
</comment>
<dbReference type="SUPFAM" id="SSF52009">
    <property type="entry name" value="Phosphohistidine domain"/>
    <property type="match status" value="1"/>
</dbReference>
<dbReference type="EMBL" id="JAIHOM010000012">
    <property type="protein sequence ID" value="MCW6035379.1"/>
    <property type="molecule type" value="Genomic_DNA"/>
</dbReference>
<keyword evidence="14" id="KW-0012">Acyltransferase</keyword>
<feature type="transmembrane region" description="Helical" evidence="11">
    <location>
        <begin position="85"/>
        <end position="101"/>
    </location>
</feature>
<dbReference type="Gene3D" id="3.30.470.20">
    <property type="entry name" value="ATP-grasp fold, B domain"/>
    <property type="match status" value="2"/>
</dbReference>
<protein>
    <submittedName>
        <fullName evidence="14">Glycerol-3-phosphate acyltransferase</fullName>
    </submittedName>
</protein>
<name>A0ABT3L2R3_9CYAN</name>
<accession>A0ABT3L2R3</accession>
<dbReference type="Pfam" id="PF02660">
    <property type="entry name" value="G3P_acyltransf"/>
    <property type="match status" value="1"/>
</dbReference>
<dbReference type="InterPro" id="IPR051549">
    <property type="entry name" value="PEP_Utilizing_Enz"/>
</dbReference>
<evidence type="ECO:0000256" key="2">
    <source>
        <dbReference type="ARBA" id="ARBA00022516"/>
    </source>
</evidence>
<dbReference type="InterPro" id="IPR008279">
    <property type="entry name" value="PEP-util_enz_mobile_dom"/>
</dbReference>
<evidence type="ECO:0000256" key="8">
    <source>
        <dbReference type="ARBA" id="ARBA00023209"/>
    </source>
</evidence>
<evidence type="ECO:0000259" key="13">
    <source>
        <dbReference type="Pfam" id="PF01326"/>
    </source>
</evidence>
<feature type="domain" description="PEP-utilising enzyme mobile" evidence="12">
    <location>
        <begin position="894"/>
        <end position="964"/>
    </location>
</feature>
<evidence type="ECO:0000256" key="5">
    <source>
        <dbReference type="ARBA" id="ARBA00022989"/>
    </source>
</evidence>
<keyword evidence="9" id="KW-1208">Phospholipid metabolism</keyword>
<keyword evidence="4 11" id="KW-0812">Transmembrane</keyword>
<feature type="transmembrane region" description="Helical" evidence="11">
    <location>
        <begin position="113"/>
        <end position="136"/>
    </location>
</feature>